<evidence type="ECO:0000313" key="1">
    <source>
        <dbReference type="EMBL" id="MPN33411.1"/>
    </source>
</evidence>
<organism evidence="1">
    <name type="scientific">bioreactor metagenome</name>
    <dbReference type="NCBI Taxonomy" id="1076179"/>
    <lineage>
        <taxon>unclassified sequences</taxon>
        <taxon>metagenomes</taxon>
        <taxon>ecological metagenomes</taxon>
    </lineage>
</organism>
<comment type="caution">
    <text evidence="1">The sequence shown here is derived from an EMBL/GenBank/DDBJ whole genome shotgun (WGS) entry which is preliminary data.</text>
</comment>
<accession>A0A645H2Z1</accession>
<dbReference type="AlphaFoldDB" id="A0A645H2Z1"/>
<dbReference type="EMBL" id="VSSQ01085912">
    <property type="protein sequence ID" value="MPN33411.1"/>
    <property type="molecule type" value="Genomic_DNA"/>
</dbReference>
<proteinExistence type="predicted"/>
<name>A0A645H2Z1_9ZZZZ</name>
<reference evidence="1" key="1">
    <citation type="submission" date="2019-08" db="EMBL/GenBank/DDBJ databases">
        <authorList>
            <person name="Kucharzyk K."/>
            <person name="Murdoch R.W."/>
            <person name="Higgins S."/>
            <person name="Loffler F."/>
        </authorList>
    </citation>
    <scope>NUCLEOTIDE SEQUENCE</scope>
</reference>
<sequence>MTVDTSAPTNAAPQYWVIILPASSKGMPNLFFTNNGAQVRKVYSASIPKNRPIPPLIIPGFHSDFTASVRSSADAVSQAVKRVSATTPNVSKATMPTLR</sequence>
<protein>
    <submittedName>
        <fullName evidence="1">Uncharacterized protein</fullName>
    </submittedName>
</protein>
<gene>
    <name evidence="1" type="ORF">SDC9_180898</name>
</gene>